<dbReference type="OrthoDB" id="9764363at2"/>
<dbReference type="NCBIfam" id="TIGR00706">
    <property type="entry name" value="SppA_dom"/>
    <property type="match status" value="1"/>
</dbReference>
<dbReference type="GO" id="GO:0008236">
    <property type="term" value="F:serine-type peptidase activity"/>
    <property type="evidence" value="ECO:0007669"/>
    <property type="project" value="UniProtKB-KW"/>
</dbReference>
<accession>A0A517YVF4</accession>
<protein>
    <submittedName>
        <fullName evidence="8">Signal peptide peptidase SppA</fullName>
        <ecNumber evidence="8">3.4.21.-</ecNumber>
    </submittedName>
</protein>
<dbReference type="EC" id="3.4.21.-" evidence="8"/>
<gene>
    <name evidence="8" type="primary">sppA_2</name>
    <name evidence="8" type="ORF">KS4_22800</name>
</gene>
<evidence type="ECO:0000313" key="8">
    <source>
        <dbReference type="EMBL" id="QDU34215.1"/>
    </source>
</evidence>
<keyword evidence="4" id="KW-0720">Serine protease</keyword>
<feature type="domain" description="Peptidase S49" evidence="7">
    <location>
        <begin position="153"/>
        <end position="314"/>
    </location>
</feature>
<evidence type="ECO:0000256" key="6">
    <source>
        <dbReference type="SAM" id="Phobius"/>
    </source>
</evidence>
<dbReference type="AlphaFoldDB" id="A0A517YVF4"/>
<dbReference type="InterPro" id="IPR029045">
    <property type="entry name" value="ClpP/crotonase-like_dom_sf"/>
</dbReference>
<feature type="compositionally biased region" description="Pro residues" evidence="5">
    <location>
        <begin position="1"/>
        <end position="11"/>
    </location>
</feature>
<dbReference type="EMBL" id="CP036425">
    <property type="protein sequence ID" value="QDU34215.1"/>
    <property type="molecule type" value="Genomic_DNA"/>
</dbReference>
<sequence>MTNNPTPPPAGDQPSSRPPISGLGTNTPPTPPSNIPQVIIQPPKEGGKFINRIVKSLLIFSIFLNFYMGWIIYASIQSGPYEKLYLEGSQSNRIVILPISGTVDYDMYDFVRKSLEQLAKDKPKAIVLRVNSGGGYVNASDQIWHQIAKFKEEHKIPIIASFAGVAASGAYYVSAPADAIVIERTGLTGSIGVIAQAFTVDGLMTKIGVTPKIVTSTDSVDKDELSMFREWTPKDYEFITHILDNAYEQFVSVVYEGRKSITFDGKTRTLTEEQVRELATGKVYTATEALENGLVDEIGYLDRAIEVAATQAQIPSTIKPHVTQMTAPKAGLLSVLGASSQNLPTMDSDRVRSWVTEMSQVRLAYQMQLD</sequence>
<organism evidence="8 9">
    <name type="scientific">Poriferisphaera corsica</name>
    <dbReference type="NCBI Taxonomy" id="2528020"/>
    <lineage>
        <taxon>Bacteria</taxon>
        <taxon>Pseudomonadati</taxon>
        <taxon>Planctomycetota</taxon>
        <taxon>Phycisphaerae</taxon>
        <taxon>Phycisphaerales</taxon>
        <taxon>Phycisphaeraceae</taxon>
        <taxon>Poriferisphaera</taxon>
    </lineage>
</organism>
<dbReference type="CDD" id="cd07023">
    <property type="entry name" value="S49_Sppa_N_C"/>
    <property type="match status" value="1"/>
</dbReference>
<keyword evidence="2" id="KW-0645">Protease</keyword>
<feature type="transmembrane region" description="Helical" evidence="6">
    <location>
        <begin position="57"/>
        <end position="76"/>
    </location>
</feature>
<evidence type="ECO:0000256" key="3">
    <source>
        <dbReference type="ARBA" id="ARBA00022801"/>
    </source>
</evidence>
<dbReference type="Pfam" id="PF01343">
    <property type="entry name" value="Peptidase_S49"/>
    <property type="match status" value="1"/>
</dbReference>
<dbReference type="GO" id="GO:0006508">
    <property type="term" value="P:proteolysis"/>
    <property type="evidence" value="ECO:0007669"/>
    <property type="project" value="UniProtKB-KW"/>
</dbReference>
<evidence type="ECO:0000256" key="5">
    <source>
        <dbReference type="SAM" id="MobiDB-lite"/>
    </source>
</evidence>
<evidence type="ECO:0000259" key="7">
    <source>
        <dbReference type="Pfam" id="PF01343"/>
    </source>
</evidence>
<keyword evidence="9" id="KW-1185">Reference proteome</keyword>
<dbReference type="PANTHER" id="PTHR42987">
    <property type="entry name" value="PEPTIDASE S49"/>
    <property type="match status" value="1"/>
</dbReference>
<dbReference type="PANTHER" id="PTHR42987:SF4">
    <property type="entry name" value="PROTEASE SOHB-RELATED"/>
    <property type="match status" value="1"/>
</dbReference>
<name>A0A517YVF4_9BACT</name>
<evidence type="ECO:0000256" key="1">
    <source>
        <dbReference type="ARBA" id="ARBA00008683"/>
    </source>
</evidence>
<dbReference type="InterPro" id="IPR047272">
    <property type="entry name" value="S49_SppA_C"/>
</dbReference>
<evidence type="ECO:0000256" key="4">
    <source>
        <dbReference type="ARBA" id="ARBA00022825"/>
    </source>
</evidence>
<keyword evidence="6" id="KW-1133">Transmembrane helix</keyword>
<feature type="region of interest" description="Disordered" evidence="5">
    <location>
        <begin position="1"/>
        <end position="35"/>
    </location>
</feature>
<keyword evidence="6" id="KW-0472">Membrane</keyword>
<evidence type="ECO:0000256" key="2">
    <source>
        <dbReference type="ARBA" id="ARBA00022670"/>
    </source>
</evidence>
<dbReference type="KEGG" id="pcor:KS4_22800"/>
<dbReference type="InterPro" id="IPR002142">
    <property type="entry name" value="Peptidase_S49"/>
</dbReference>
<comment type="similarity">
    <text evidence="1">Belongs to the peptidase S49 family.</text>
</comment>
<dbReference type="InterPro" id="IPR004635">
    <property type="entry name" value="Pept_S49_SppA"/>
</dbReference>
<keyword evidence="6" id="KW-0812">Transmembrane</keyword>
<keyword evidence="3 8" id="KW-0378">Hydrolase</keyword>
<reference evidence="8 9" key="1">
    <citation type="submission" date="2019-02" db="EMBL/GenBank/DDBJ databases">
        <title>Deep-cultivation of Planctomycetes and their phenomic and genomic characterization uncovers novel biology.</title>
        <authorList>
            <person name="Wiegand S."/>
            <person name="Jogler M."/>
            <person name="Boedeker C."/>
            <person name="Pinto D."/>
            <person name="Vollmers J."/>
            <person name="Rivas-Marin E."/>
            <person name="Kohn T."/>
            <person name="Peeters S.H."/>
            <person name="Heuer A."/>
            <person name="Rast P."/>
            <person name="Oberbeckmann S."/>
            <person name="Bunk B."/>
            <person name="Jeske O."/>
            <person name="Meyerdierks A."/>
            <person name="Storesund J.E."/>
            <person name="Kallscheuer N."/>
            <person name="Luecker S."/>
            <person name="Lage O.M."/>
            <person name="Pohl T."/>
            <person name="Merkel B.J."/>
            <person name="Hornburger P."/>
            <person name="Mueller R.-W."/>
            <person name="Bruemmer F."/>
            <person name="Labrenz M."/>
            <person name="Spormann A.M."/>
            <person name="Op den Camp H."/>
            <person name="Overmann J."/>
            <person name="Amann R."/>
            <person name="Jetten M.S.M."/>
            <person name="Mascher T."/>
            <person name="Medema M.H."/>
            <person name="Devos D.P."/>
            <person name="Kaster A.-K."/>
            <person name="Ovreas L."/>
            <person name="Rohde M."/>
            <person name="Galperin M.Y."/>
            <person name="Jogler C."/>
        </authorList>
    </citation>
    <scope>NUCLEOTIDE SEQUENCE [LARGE SCALE GENOMIC DNA]</scope>
    <source>
        <strain evidence="8 9">KS4</strain>
    </source>
</reference>
<evidence type="ECO:0000313" key="9">
    <source>
        <dbReference type="Proteomes" id="UP000317369"/>
    </source>
</evidence>
<proteinExistence type="inferred from homology"/>
<dbReference type="SUPFAM" id="SSF52096">
    <property type="entry name" value="ClpP/crotonase"/>
    <property type="match status" value="1"/>
</dbReference>
<dbReference type="RefSeq" id="WP_145077878.1">
    <property type="nucleotide sequence ID" value="NZ_CP036425.1"/>
</dbReference>
<dbReference type="Proteomes" id="UP000317369">
    <property type="component" value="Chromosome"/>
</dbReference>
<dbReference type="Gene3D" id="3.90.226.10">
    <property type="entry name" value="2-enoyl-CoA Hydratase, Chain A, domain 1"/>
    <property type="match status" value="2"/>
</dbReference>